<dbReference type="AlphaFoldDB" id="A0A2M7H1K1"/>
<protein>
    <submittedName>
        <fullName evidence="1">Uncharacterized protein</fullName>
    </submittedName>
</protein>
<organism evidence="1 2">
    <name type="scientific">Candidatus Nealsonbacteria bacterium CG15_BIG_FIL_POST_REV_8_21_14_020_37_12</name>
    <dbReference type="NCBI Taxonomy" id="1974716"/>
    <lineage>
        <taxon>Bacteria</taxon>
        <taxon>Candidatus Nealsoniibacteriota</taxon>
    </lineage>
</organism>
<evidence type="ECO:0000313" key="1">
    <source>
        <dbReference type="EMBL" id="PIW35127.1"/>
    </source>
</evidence>
<sequence>MEIDKIAEMRYFILALEIQTVFYFYGHSNKSSFIFNSQRNSFLAHKYFSFDKAFFVIFLF</sequence>
<dbReference type="Proteomes" id="UP000230215">
    <property type="component" value="Unassembled WGS sequence"/>
</dbReference>
<proteinExistence type="predicted"/>
<dbReference type="EMBL" id="PFGB01000033">
    <property type="protein sequence ID" value="PIW35127.1"/>
    <property type="molecule type" value="Genomic_DNA"/>
</dbReference>
<accession>A0A2M7H1K1</accession>
<name>A0A2M7H1K1_9BACT</name>
<reference evidence="2" key="1">
    <citation type="submission" date="2017-09" db="EMBL/GenBank/DDBJ databases">
        <title>Depth-based differentiation of microbial function through sediment-hosted aquifers and enrichment of novel symbionts in the deep terrestrial subsurface.</title>
        <authorList>
            <person name="Probst A.J."/>
            <person name="Ladd B."/>
            <person name="Jarett J.K."/>
            <person name="Geller-Mcgrath D.E."/>
            <person name="Sieber C.M.K."/>
            <person name="Emerson J.B."/>
            <person name="Anantharaman K."/>
            <person name="Thomas B.C."/>
            <person name="Malmstrom R."/>
            <person name="Stieglmeier M."/>
            <person name="Klingl A."/>
            <person name="Woyke T."/>
            <person name="Ryan C.M."/>
            <person name="Banfield J.F."/>
        </authorList>
    </citation>
    <scope>NUCLEOTIDE SEQUENCE [LARGE SCALE GENOMIC DNA]</scope>
</reference>
<comment type="caution">
    <text evidence="1">The sequence shown here is derived from an EMBL/GenBank/DDBJ whole genome shotgun (WGS) entry which is preliminary data.</text>
</comment>
<evidence type="ECO:0000313" key="2">
    <source>
        <dbReference type="Proteomes" id="UP000230215"/>
    </source>
</evidence>
<gene>
    <name evidence="1" type="ORF">COW25_00955</name>
</gene>